<name>A0ABW4IED7_9SPHI</name>
<comment type="subcellular location">
    <subcellularLocation>
        <location evidence="1">Membrane</location>
        <topology evidence="1">Multi-pass membrane protein</topology>
    </subcellularLocation>
</comment>
<dbReference type="InterPro" id="IPR050925">
    <property type="entry name" value="Rhomboid_protease_S54"/>
</dbReference>
<evidence type="ECO:0000259" key="8">
    <source>
        <dbReference type="Pfam" id="PF01694"/>
    </source>
</evidence>
<dbReference type="PANTHER" id="PTHR43731:SF14">
    <property type="entry name" value="PRESENILIN-ASSOCIATED RHOMBOID-LIKE PROTEIN, MITOCHONDRIAL"/>
    <property type="match status" value="1"/>
</dbReference>
<proteinExistence type="inferred from homology"/>
<evidence type="ECO:0000256" key="7">
    <source>
        <dbReference type="SAM" id="Phobius"/>
    </source>
</evidence>
<dbReference type="InterPro" id="IPR035952">
    <property type="entry name" value="Rhomboid-like_sf"/>
</dbReference>
<dbReference type="SUPFAM" id="SSF144091">
    <property type="entry name" value="Rhomboid-like"/>
    <property type="match status" value="1"/>
</dbReference>
<comment type="caution">
    <text evidence="9">The sequence shown here is derived from an EMBL/GenBank/DDBJ whole genome shotgun (WGS) entry which is preliminary data.</text>
</comment>
<feature type="transmembrane region" description="Helical" evidence="7">
    <location>
        <begin position="174"/>
        <end position="194"/>
    </location>
</feature>
<feature type="domain" description="Peptidase S54 rhomboid" evidence="8">
    <location>
        <begin position="47"/>
        <end position="191"/>
    </location>
</feature>
<protein>
    <submittedName>
        <fullName evidence="9">Rhomboid family intramembrane serine protease</fullName>
        <ecNumber evidence="9">3.4.21.-</ecNumber>
    </submittedName>
</protein>
<comment type="similarity">
    <text evidence="2">Belongs to the peptidase S54 family.</text>
</comment>
<gene>
    <name evidence="9" type="ORF">ACFSAH_08810</name>
</gene>
<dbReference type="EC" id="3.4.21.-" evidence="9"/>
<dbReference type="RefSeq" id="WP_379662353.1">
    <property type="nucleotide sequence ID" value="NZ_JBHUDG010000012.1"/>
</dbReference>
<dbReference type="PANTHER" id="PTHR43731">
    <property type="entry name" value="RHOMBOID PROTEASE"/>
    <property type="match status" value="1"/>
</dbReference>
<reference evidence="10" key="1">
    <citation type="journal article" date="2019" name="Int. J. Syst. Evol. Microbiol.">
        <title>The Global Catalogue of Microorganisms (GCM) 10K type strain sequencing project: providing services to taxonomists for standard genome sequencing and annotation.</title>
        <authorList>
            <consortium name="The Broad Institute Genomics Platform"/>
            <consortium name="The Broad Institute Genome Sequencing Center for Infectious Disease"/>
            <person name="Wu L."/>
            <person name="Ma J."/>
        </authorList>
    </citation>
    <scope>NUCLEOTIDE SEQUENCE [LARGE SCALE GENOMIC DNA]</scope>
    <source>
        <strain evidence="10">CCUG 53762</strain>
    </source>
</reference>
<keyword evidence="4 9" id="KW-0378">Hydrolase</keyword>
<dbReference type="Pfam" id="PF01694">
    <property type="entry name" value="Rhomboid"/>
    <property type="match status" value="1"/>
</dbReference>
<keyword evidence="9" id="KW-0645">Protease</keyword>
<evidence type="ECO:0000313" key="10">
    <source>
        <dbReference type="Proteomes" id="UP001597118"/>
    </source>
</evidence>
<sequence>MLSILNSAPVASIIFAATIILSIYAFNKPSALGKLMLHPYSVSRGKNLFQLVTSGFVHKDWAHLGFNMFSFYFFAFNLERIIGHWQFGILYIGSLILCDLPSVKKHKNQFNYHSLGASGAVCAVVFSSILFFPFSSLIVFPIPLPIPAILYGIIFLAYSSYASKLPGQGINHDAHFFGAIAGIVITILLYPQVISHFMGEIGQFF</sequence>
<feature type="transmembrane region" description="Helical" evidence="7">
    <location>
        <begin position="6"/>
        <end position="27"/>
    </location>
</feature>
<evidence type="ECO:0000256" key="4">
    <source>
        <dbReference type="ARBA" id="ARBA00022801"/>
    </source>
</evidence>
<evidence type="ECO:0000256" key="6">
    <source>
        <dbReference type="ARBA" id="ARBA00023136"/>
    </source>
</evidence>
<keyword evidence="3 7" id="KW-0812">Transmembrane</keyword>
<feature type="transmembrane region" description="Helical" evidence="7">
    <location>
        <begin position="81"/>
        <end position="100"/>
    </location>
</feature>
<organism evidence="9 10">
    <name type="scientific">Pseudopedobacter beijingensis</name>
    <dbReference type="NCBI Taxonomy" id="1207056"/>
    <lineage>
        <taxon>Bacteria</taxon>
        <taxon>Pseudomonadati</taxon>
        <taxon>Bacteroidota</taxon>
        <taxon>Sphingobacteriia</taxon>
        <taxon>Sphingobacteriales</taxon>
        <taxon>Sphingobacteriaceae</taxon>
        <taxon>Pseudopedobacter</taxon>
    </lineage>
</organism>
<dbReference type="EMBL" id="JBHUDG010000012">
    <property type="protein sequence ID" value="MFD1629976.1"/>
    <property type="molecule type" value="Genomic_DNA"/>
</dbReference>
<keyword evidence="10" id="KW-1185">Reference proteome</keyword>
<dbReference type="GO" id="GO:0006508">
    <property type="term" value="P:proteolysis"/>
    <property type="evidence" value="ECO:0007669"/>
    <property type="project" value="UniProtKB-KW"/>
</dbReference>
<dbReference type="GO" id="GO:0008233">
    <property type="term" value="F:peptidase activity"/>
    <property type="evidence" value="ECO:0007669"/>
    <property type="project" value="UniProtKB-KW"/>
</dbReference>
<dbReference type="Proteomes" id="UP001597118">
    <property type="component" value="Unassembled WGS sequence"/>
</dbReference>
<evidence type="ECO:0000313" key="9">
    <source>
        <dbReference type="EMBL" id="MFD1629976.1"/>
    </source>
</evidence>
<accession>A0ABW4IED7</accession>
<evidence type="ECO:0000256" key="5">
    <source>
        <dbReference type="ARBA" id="ARBA00022989"/>
    </source>
</evidence>
<feature type="transmembrane region" description="Helical" evidence="7">
    <location>
        <begin position="112"/>
        <end position="132"/>
    </location>
</feature>
<evidence type="ECO:0000256" key="3">
    <source>
        <dbReference type="ARBA" id="ARBA00022692"/>
    </source>
</evidence>
<evidence type="ECO:0000256" key="2">
    <source>
        <dbReference type="ARBA" id="ARBA00009045"/>
    </source>
</evidence>
<evidence type="ECO:0000256" key="1">
    <source>
        <dbReference type="ARBA" id="ARBA00004141"/>
    </source>
</evidence>
<dbReference type="Gene3D" id="1.20.1540.10">
    <property type="entry name" value="Rhomboid-like"/>
    <property type="match status" value="1"/>
</dbReference>
<feature type="transmembrane region" description="Helical" evidence="7">
    <location>
        <begin position="138"/>
        <end position="162"/>
    </location>
</feature>
<keyword evidence="6 7" id="KW-0472">Membrane</keyword>
<keyword evidence="5 7" id="KW-1133">Transmembrane helix</keyword>
<dbReference type="InterPro" id="IPR022764">
    <property type="entry name" value="Peptidase_S54_rhomboid_dom"/>
</dbReference>